<evidence type="ECO:0000259" key="3">
    <source>
        <dbReference type="Pfam" id="PF14501"/>
    </source>
</evidence>
<dbReference type="GO" id="GO:0016301">
    <property type="term" value="F:kinase activity"/>
    <property type="evidence" value="ECO:0007669"/>
    <property type="project" value="UniProtKB-KW"/>
</dbReference>
<dbReference type="PANTHER" id="PTHR34220">
    <property type="entry name" value="SENSOR HISTIDINE KINASE YPDA"/>
    <property type="match status" value="1"/>
</dbReference>
<feature type="transmembrane region" description="Helical" evidence="1">
    <location>
        <begin position="34"/>
        <end position="51"/>
    </location>
</feature>
<dbReference type="Pfam" id="PF14501">
    <property type="entry name" value="HATPase_c_5"/>
    <property type="match status" value="1"/>
</dbReference>
<keyword evidence="1" id="KW-1133">Transmembrane helix</keyword>
<dbReference type="InterPro" id="IPR010559">
    <property type="entry name" value="Sig_transdc_His_kin_internal"/>
</dbReference>
<dbReference type="Gene3D" id="3.30.565.10">
    <property type="entry name" value="Histidine kinase-like ATPase, C-terminal domain"/>
    <property type="match status" value="1"/>
</dbReference>
<accession>A0ABR7V7B3</accession>
<keyword evidence="4" id="KW-0418">Kinase</keyword>
<feature type="transmembrane region" description="Helical" evidence="1">
    <location>
        <begin position="71"/>
        <end position="89"/>
    </location>
</feature>
<reference evidence="4" key="1">
    <citation type="submission" date="2020-05" db="EMBL/GenBank/DDBJ databases">
        <title>The draft genome sequence of Maribacter sp. ANRC-HE7.</title>
        <authorList>
            <person name="Mu L."/>
        </authorList>
    </citation>
    <scope>NUCLEOTIDE SEQUENCE</scope>
    <source>
        <strain evidence="4">ANRC-HE7</strain>
    </source>
</reference>
<proteinExistence type="predicted"/>
<keyword evidence="1" id="KW-0812">Transmembrane</keyword>
<comment type="caution">
    <text evidence="4">The sequence shown here is derived from an EMBL/GenBank/DDBJ whole genome shotgun (WGS) entry which is preliminary data.</text>
</comment>
<feature type="transmembrane region" description="Helical" evidence="1">
    <location>
        <begin position="101"/>
        <end position="123"/>
    </location>
</feature>
<dbReference type="Proteomes" id="UP001166021">
    <property type="component" value="Unassembled WGS sequence"/>
</dbReference>
<evidence type="ECO:0000256" key="1">
    <source>
        <dbReference type="SAM" id="Phobius"/>
    </source>
</evidence>
<evidence type="ECO:0000313" key="5">
    <source>
        <dbReference type="Proteomes" id="UP001166021"/>
    </source>
</evidence>
<feature type="transmembrane region" description="Helical" evidence="1">
    <location>
        <begin position="143"/>
        <end position="165"/>
    </location>
</feature>
<name>A0ABR7V7B3_9FLAO</name>
<gene>
    <name evidence="4" type="ORF">HPE56_14675</name>
</gene>
<keyword evidence="4" id="KW-0808">Transferase</keyword>
<protein>
    <submittedName>
        <fullName evidence="4">Histidine kinase</fullName>
    </submittedName>
</protein>
<dbReference type="InterPro" id="IPR036890">
    <property type="entry name" value="HATPase_C_sf"/>
</dbReference>
<feature type="domain" description="Signal transduction histidine kinase internal region" evidence="2">
    <location>
        <begin position="184"/>
        <end position="263"/>
    </location>
</feature>
<dbReference type="PANTHER" id="PTHR34220:SF7">
    <property type="entry name" value="SENSOR HISTIDINE KINASE YPDA"/>
    <property type="match status" value="1"/>
</dbReference>
<keyword evidence="5" id="KW-1185">Reference proteome</keyword>
<feature type="domain" description="Sensor histidine kinase NatK-like C-terminal" evidence="3">
    <location>
        <begin position="286"/>
        <end position="374"/>
    </location>
</feature>
<evidence type="ECO:0000313" key="4">
    <source>
        <dbReference type="EMBL" id="MBD0779043.1"/>
    </source>
</evidence>
<keyword evidence="1" id="KW-0472">Membrane</keyword>
<evidence type="ECO:0000259" key="2">
    <source>
        <dbReference type="Pfam" id="PF06580"/>
    </source>
</evidence>
<dbReference type="InterPro" id="IPR050640">
    <property type="entry name" value="Bact_2-comp_sensor_kinase"/>
</dbReference>
<dbReference type="EMBL" id="JABTCF010000010">
    <property type="protein sequence ID" value="MBD0779043.1"/>
    <property type="molecule type" value="Genomic_DNA"/>
</dbReference>
<dbReference type="InterPro" id="IPR032834">
    <property type="entry name" value="NatK-like_C"/>
</dbReference>
<organism evidence="4 5">
    <name type="scientific">Maribacter aquimaris</name>
    <dbReference type="NCBI Taxonomy" id="2737171"/>
    <lineage>
        <taxon>Bacteria</taxon>
        <taxon>Pseudomonadati</taxon>
        <taxon>Bacteroidota</taxon>
        <taxon>Flavobacteriia</taxon>
        <taxon>Flavobacteriales</taxon>
        <taxon>Flavobacteriaceae</taxon>
        <taxon>Maribacter</taxon>
    </lineage>
</organism>
<dbReference type="RefSeq" id="WP_188244510.1">
    <property type="nucleotide sequence ID" value="NZ_JABTCF010000010.1"/>
</dbReference>
<sequence length="376" mass="44113">MPNVIKNELNPREKQPSVNEGLYRIIKRNASKDYDISYVHHIIFWSIYFIFNTLRWSHIHNDLLYSIKTNLIGFPIHIALSYFNVYYLMPKYVYNKKYFTYAMFVLGSLSIMLLVKFNLTYYFVSTNVMPEAIEVVDSLTLNYAITTMLGELYVVSFVTAIKITADWLRETNKLHDLEKRQLTTELKFLRSQISPHFFFNTLNNIYSLTLEKSDKAPEVVLKLSELMRYLLYASNKPKQDLKKEIDCIQNYIDLERIRFDDSLVVNMNISGNLENKKISPMMLITFIENCFKHGANQSLGKMYINVNIMIEDDVLLFKVSNTIPKKRKKDKPSSKNGGIGLSNVKKRLELAYAKNDYDLQIYEKDNVFHVELKIKV</sequence>
<dbReference type="Pfam" id="PF06580">
    <property type="entry name" value="His_kinase"/>
    <property type="match status" value="1"/>
</dbReference>